<name>A0ABU8P6U3_9CORY</name>
<keyword evidence="2" id="KW-1185">Reference proteome</keyword>
<comment type="caution">
    <text evidence="1">The sequence shown here is derived from an EMBL/GenBank/DDBJ whole genome shotgun (WGS) entry which is preliminary data.</text>
</comment>
<protein>
    <submittedName>
        <fullName evidence="1">Uncharacterized protein</fullName>
    </submittedName>
</protein>
<gene>
    <name evidence="1" type="ORF">V5S76_05720</name>
</gene>
<dbReference type="EMBL" id="JBAHUZ010000010">
    <property type="protein sequence ID" value="MEJ4138619.1"/>
    <property type="molecule type" value="Genomic_DNA"/>
</dbReference>
<evidence type="ECO:0000313" key="2">
    <source>
        <dbReference type="Proteomes" id="UP001372244"/>
    </source>
</evidence>
<reference evidence="1 2" key="1">
    <citation type="submission" date="2024-02" db="EMBL/GenBank/DDBJ databases">
        <title>Whole genome sequencing and characterization of Corynebacterium isolated from the ocular surface of dry eye disease sufferers.</title>
        <authorList>
            <person name="Naqvi M."/>
        </authorList>
    </citation>
    <scope>NUCLEOTIDE SEQUENCE [LARGE SCALE GENOMIC DNA]</scope>
    <source>
        <strain evidence="1 2">PCR27</strain>
    </source>
</reference>
<dbReference type="RefSeq" id="WP_337887615.1">
    <property type="nucleotide sequence ID" value="NZ_JBAHUW010000010.1"/>
</dbReference>
<dbReference type="Proteomes" id="UP001372244">
    <property type="component" value="Unassembled WGS sequence"/>
</dbReference>
<evidence type="ECO:0000313" key="1">
    <source>
        <dbReference type="EMBL" id="MEJ4138619.1"/>
    </source>
</evidence>
<accession>A0ABU8P6U3</accession>
<organism evidence="1 2">
    <name type="scientific">Corynebacterium marquesiae</name>
    <dbReference type="NCBI Taxonomy" id="2913503"/>
    <lineage>
        <taxon>Bacteria</taxon>
        <taxon>Bacillati</taxon>
        <taxon>Actinomycetota</taxon>
        <taxon>Actinomycetes</taxon>
        <taxon>Mycobacteriales</taxon>
        <taxon>Corynebacteriaceae</taxon>
        <taxon>Corynebacterium</taxon>
    </lineage>
</organism>
<proteinExistence type="predicted"/>
<sequence>MSQVQRETEKFFDHVYKLHLHVFPLNGESDIDVELDLNADNNTGILELHVPLVYGAGAMELSQPVEFSDLFESVVRFHTTPSRNGRDLSIKSSKFELRVGTAPGVRFEYERDNKGAPTAHIHHSGVAGLLSPALMKNFFGMKNSRRKGRIEDIHFPVGAAGLEFR</sequence>